<sequence>MTDSDPKDDLRRYLQTAREALVWKLDGLSEYDVRRPMTPTGTNLLGLVKHLAGVELGYFGETFGRKFPEPLPWYDTMDDNPGVDFWAAEDESRDDIVGLYRRVWAFADETIEPNPLDAPGEVPWWPPERREVTLHRVLVHVIAEIDRHAGHADIIRELIDGGAGLRADASNLPDQDADTWAEYREKLEKVARAAGPARS</sequence>
<dbReference type="SUPFAM" id="SSF109854">
    <property type="entry name" value="DinB/YfiT-like putative metalloenzymes"/>
    <property type="match status" value="1"/>
</dbReference>
<evidence type="ECO:0000313" key="1">
    <source>
        <dbReference type="EMBL" id="SEF33789.1"/>
    </source>
</evidence>
<dbReference type="RefSeq" id="WP_086674671.1">
    <property type="nucleotide sequence ID" value="NZ_FNUJ01000007.1"/>
</dbReference>
<proteinExistence type="predicted"/>
<dbReference type="InterPro" id="IPR034660">
    <property type="entry name" value="DinB/YfiT-like"/>
</dbReference>
<dbReference type="OrthoDB" id="4548523at2"/>
<accession>A0A1H5R646</accession>
<evidence type="ECO:0000313" key="2">
    <source>
        <dbReference type="Proteomes" id="UP000198878"/>
    </source>
</evidence>
<dbReference type="Pfam" id="PF04978">
    <property type="entry name" value="MST"/>
    <property type="match status" value="1"/>
</dbReference>
<keyword evidence="2" id="KW-1185">Reference proteome</keyword>
<dbReference type="AlphaFoldDB" id="A0A1H5R646"/>
<dbReference type="STRING" id="218821.SAMN05421837_10746"/>
<gene>
    <name evidence="1" type="ORF">SAMN05421837_10746</name>
</gene>
<reference evidence="2" key="1">
    <citation type="submission" date="2016-10" db="EMBL/GenBank/DDBJ databases">
        <authorList>
            <person name="Varghese N."/>
            <person name="Submissions S."/>
        </authorList>
    </citation>
    <scope>NUCLEOTIDE SEQUENCE [LARGE SCALE GENOMIC DNA]</scope>
    <source>
        <strain evidence="2">DSM 44654</strain>
    </source>
</reference>
<protein>
    <recommendedName>
        <fullName evidence="3">DinB superfamily protein</fullName>
    </recommendedName>
</protein>
<organism evidence="1 2">
    <name type="scientific">Amycolatopsis pretoriensis</name>
    <dbReference type="NCBI Taxonomy" id="218821"/>
    <lineage>
        <taxon>Bacteria</taxon>
        <taxon>Bacillati</taxon>
        <taxon>Actinomycetota</taxon>
        <taxon>Actinomycetes</taxon>
        <taxon>Pseudonocardiales</taxon>
        <taxon>Pseudonocardiaceae</taxon>
        <taxon>Amycolatopsis</taxon>
    </lineage>
</organism>
<name>A0A1H5R646_9PSEU</name>
<dbReference type="Proteomes" id="UP000198878">
    <property type="component" value="Unassembled WGS sequence"/>
</dbReference>
<dbReference type="Gene3D" id="1.20.120.450">
    <property type="entry name" value="dinb family like domain"/>
    <property type="match status" value="1"/>
</dbReference>
<dbReference type="InterPro" id="IPR007061">
    <property type="entry name" value="MST-like"/>
</dbReference>
<evidence type="ECO:0008006" key="3">
    <source>
        <dbReference type="Google" id="ProtNLM"/>
    </source>
</evidence>
<dbReference type="EMBL" id="FNUJ01000007">
    <property type="protein sequence ID" value="SEF33789.1"/>
    <property type="molecule type" value="Genomic_DNA"/>
</dbReference>